<evidence type="ECO:0000256" key="6">
    <source>
        <dbReference type="ARBA" id="ARBA00023136"/>
    </source>
</evidence>
<dbReference type="AlphaFoldDB" id="A0A9W6DFS9"/>
<dbReference type="PROSITE" id="PS50928">
    <property type="entry name" value="ABC_TM1"/>
    <property type="match status" value="1"/>
</dbReference>
<dbReference type="RefSeq" id="WP_281815405.1">
    <property type="nucleotide sequence ID" value="NZ_BRLB01000005.1"/>
</dbReference>
<comment type="caution">
    <text evidence="9">The sequence shown here is derived from an EMBL/GenBank/DDBJ whole genome shotgun (WGS) entry which is preliminary data.</text>
</comment>
<feature type="transmembrane region" description="Helical" evidence="7">
    <location>
        <begin position="261"/>
        <end position="280"/>
    </location>
</feature>
<keyword evidence="6 7" id="KW-0472">Membrane</keyword>
<keyword evidence="2 7" id="KW-0813">Transport</keyword>
<feature type="transmembrane region" description="Helical" evidence="7">
    <location>
        <begin position="82"/>
        <end position="101"/>
    </location>
</feature>
<comment type="similarity">
    <text evidence="7">Belongs to the binding-protein-dependent transport system permease family.</text>
</comment>
<feature type="transmembrane region" description="Helical" evidence="7">
    <location>
        <begin position="21"/>
        <end position="42"/>
    </location>
</feature>
<evidence type="ECO:0000256" key="4">
    <source>
        <dbReference type="ARBA" id="ARBA00022692"/>
    </source>
</evidence>
<keyword evidence="5 7" id="KW-1133">Transmembrane helix</keyword>
<evidence type="ECO:0000313" key="10">
    <source>
        <dbReference type="Proteomes" id="UP001144256"/>
    </source>
</evidence>
<feature type="transmembrane region" description="Helical" evidence="7">
    <location>
        <begin position="186"/>
        <end position="208"/>
    </location>
</feature>
<sequence>MAKSDKLVTRNEKIFNGVMTVVGIIISIVAFYPIFYVLIASFSKPIFVENGDVMFWLKGFNFESYKQAFMKDGIWIAYGNTMFYTIAGVVVNMFFTTTMAYALSRERLIFRKFFTLMAIFTMWFNAGMIPLYMAFKDYNLLDTRTAIIVGFAINTYNLVIMKSFFEQIPKSLEEAAFIDGANNLKIFSKIFLPLSKPALATVGMFYAVTRWNGYFWAMNLLQDDNKVPLQVLLKKLIVDKVANETEAAIVTANSLYSPTTVIYSIIIIAIIPMMIAYPFVQKYFKKGATVGAVKG</sequence>
<evidence type="ECO:0000256" key="5">
    <source>
        <dbReference type="ARBA" id="ARBA00022989"/>
    </source>
</evidence>
<dbReference type="GO" id="GO:0055085">
    <property type="term" value="P:transmembrane transport"/>
    <property type="evidence" value="ECO:0007669"/>
    <property type="project" value="InterPro"/>
</dbReference>
<dbReference type="Proteomes" id="UP001144256">
    <property type="component" value="Unassembled WGS sequence"/>
</dbReference>
<keyword evidence="10" id="KW-1185">Reference proteome</keyword>
<dbReference type="Gene3D" id="1.10.3720.10">
    <property type="entry name" value="MetI-like"/>
    <property type="match status" value="1"/>
</dbReference>
<dbReference type="CDD" id="cd06261">
    <property type="entry name" value="TM_PBP2"/>
    <property type="match status" value="1"/>
</dbReference>
<reference evidence="9" key="1">
    <citation type="submission" date="2022-06" db="EMBL/GenBank/DDBJ databases">
        <title>Vallitalea longa sp. nov., an anaerobic bacterium isolated from marine sediment.</title>
        <authorList>
            <person name="Hirano S."/>
            <person name="Terahara T."/>
            <person name="Mori K."/>
            <person name="Hamada M."/>
            <person name="Matsumoto R."/>
            <person name="Kobayashi T."/>
        </authorList>
    </citation>
    <scope>NUCLEOTIDE SEQUENCE</scope>
    <source>
        <strain evidence="9">SH18-1</strain>
    </source>
</reference>
<evidence type="ECO:0000256" key="1">
    <source>
        <dbReference type="ARBA" id="ARBA00004651"/>
    </source>
</evidence>
<feature type="transmembrane region" description="Helical" evidence="7">
    <location>
        <begin position="145"/>
        <end position="165"/>
    </location>
</feature>
<dbReference type="EMBL" id="BRLB01000005">
    <property type="protein sequence ID" value="GKX29748.1"/>
    <property type="molecule type" value="Genomic_DNA"/>
</dbReference>
<evidence type="ECO:0000256" key="3">
    <source>
        <dbReference type="ARBA" id="ARBA00022475"/>
    </source>
</evidence>
<keyword evidence="4 7" id="KW-0812">Transmembrane</keyword>
<name>A0A9W6DFS9_9FIRM</name>
<dbReference type="InterPro" id="IPR035906">
    <property type="entry name" value="MetI-like_sf"/>
</dbReference>
<organism evidence="9 10">
    <name type="scientific">Vallitalea longa</name>
    <dbReference type="NCBI Taxonomy" id="2936439"/>
    <lineage>
        <taxon>Bacteria</taxon>
        <taxon>Bacillati</taxon>
        <taxon>Bacillota</taxon>
        <taxon>Clostridia</taxon>
        <taxon>Lachnospirales</taxon>
        <taxon>Vallitaleaceae</taxon>
        <taxon>Vallitalea</taxon>
    </lineage>
</organism>
<keyword evidence="3" id="KW-1003">Cell membrane</keyword>
<dbReference type="PANTHER" id="PTHR43744">
    <property type="entry name" value="ABC TRANSPORTER PERMEASE PROTEIN MG189-RELATED-RELATED"/>
    <property type="match status" value="1"/>
</dbReference>
<comment type="subcellular location">
    <subcellularLocation>
        <location evidence="1 7">Cell membrane</location>
        <topology evidence="1 7">Multi-pass membrane protein</topology>
    </subcellularLocation>
</comment>
<dbReference type="Pfam" id="PF00528">
    <property type="entry name" value="BPD_transp_1"/>
    <property type="match status" value="1"/>
</dbReference>
<proteinExistence type="inferred from homology"/>
<evidence type="ECO:0000256" key="7">
    <source>
        <dbReference type="RuleBase" id="RU363032"/>
    </source>
</evidence>
<feature type="domain" description="ABC transmembrane type-1" evidence="8">
    <location>
        <begin position="78"/>
        <end position="274"/>
    </location>
</feature>
<evidence type="ECO:0000313" key="9">
    <source>
        <dbReference type="EMBL" id="GKX29748.1"/>
    </source>
</evidence>
<dbReference type="GO" id="GO:0005886">
    <property type="term" value="C:plasma membrane"/>
    <property type="evidence" value="ECO:0007669"/>
    <property type="project" value="UniProtKB-SubCell"/>
</dbReference>
<dbReference type="SUPFAM" id="SSF161098">
    <property type="entry name" value="MetI-like"/>
    <property type="match status" value="1"/>
</dbReference>
<protein>
    <submittedName>
        <fullName evidence="9">Sugar ABC transporter permease</fullName>
    </submittedName>
</protein>
<accession>A0A9W6DFS9</accession>
<evidence type="ECO:0000259" key="8">
    <source>
        <dbReference type="PROSITE" id="PS50928"/>
    </source>
</evidence>
<evidence type="ECO:0000256" key="2">
    <source>
        <dbReference type="ARBA" id="ARBA00022448"/>
    </source>
</evidence>
<dbReference type="InterPro" id="IPR000515">
    <property type="entry name" value="MetI-like"/>
</dbReference>
<dbReference type="PANTHER" id="PTHR43744:SF9">
    <property type="entry name" value="POLYGALACTURONAN_RHAMNOGALACTURONAN TRANSPORT SYSTEM PERMEASE PROTEIN YTCP"/>
    <property type="match status" value="1"/>
</dbReference>
<gene>
    <name evidence="9" type="ORF">SH1V18_22280</name>
</gene>
<feature type="transmembrane region" description="Helical" evidence="7">
    <location>
        <begin position="113"/>
        <end position="133"/>
    </location>
</feature>